<evidence type="ECO:0000256" key="23">
    <source>
        <dbReference type="ARBA" id="ARBA00054320"/>
    </source>
</evidence>
<evidence type="ECO:0000256" key="24">
    <source>
        <dbReference type="ARBA" id="ARBA00056628"/>
    </source>
</evidence>
<accession>A0AAQ3TNC6</accession>
<proteinExistence type="inferred from homology"/>
<dbReference type="Pfam" id="PF23598">
    <property type="entry name" value="LRR_14"/>
    <property type="match status" value="1"/>
</dbReference>
<evidence type="ECO:0000256" key="27">
    <source>
        <dbReference type="SAM" id="Phobius"/>
    </source>
</evidence>
<dbReference type="InterPro" id="IPR001245">
    <property type="entry name" value="Ser-Thr/Tyr_kinase_cat_dom"/>
</dbReference>
<dbReference type="InterPro" id="IPR017441">
    <property type="entry name" value="Protein_kinase_ATP_BS"/>
</dbReference>
<comment type="similarity">
    <text evidence="4">Belongs to the protein kinase superfamily. Ser/Thr protein kinase family.</text>
</comment>
<evidence type="ECO:0000256" key="3">
    <source>
        <dbReference type="ARBA" id="ARBA00004479"/>
    </source>
</evidence>
<dbReference type="InterPro" id="IPR032675">
    <property type="entry name" value="LRR_dom_sf"/>
</dbReference>
<dbReference type="InterPro" id="IPR008271">
    <property type="entry name" value="Ser/Thr_kinase_AS"/>
</dbReference>
<keyword evidence="16 26" id="KW-0067">ATP-binding</keyword>
<evidence type="ECO:0000256" key="5">
    <source>
        <dbReference type="ARBA" id="ARBA00012513"/>
    </source>
</evidence>
<keyword evidence="20" id="KW-0325">Glycoprotein</keyword>
<dbReference type="InterPro" id="IPR001611">
    <property type="entry name" value="Leu-rich_rpt"/>
</dbReference>
<dbReference type="InterPro" id="IPR000719">
    <property type="entry name" value="Prot_kinase_dom"/>
</dbReference>
<dbReference type="InterPro" id="IPR013210">
    <property type="entry name" value="LRR_N_plant-typ"/>
</dbReference>
<evidence type="ECO:0000256" key="11">
    <source>
        <dbReference type="ARBA" id="ARBA00022692"/>
    </source>
</evidence>
<keyword evidence="18 27" id="KW-0472">Membrane</keyword>
<evidence type="ECO:0000256" key="15">
    <source>
        <dbReference type="ARBA" id="ARBA00022777"/>
    </source>
</evidence>
<dbReference type="SUPFAM" id="SSF52058">
    <property type="entry name" value="L domain-like"/>
    <property type="match status" value="2"/>
</dbReference>
<dbReference type="EC" id="2.7.11.1" evidence="5"/>
<dbReference type="FunFam" id="3.80.10.10:FF:000095">
    <property type="entry name" value="LRR receptor-like serine/threonine-protein kinase GSO1"/>
    <property type="match status" value="1"/>
</dbReference>
<dbReference type="Gene3D" id="1.10.510.10">
    <property type="entry name" value="Transferase(Phosphotransferase) domain 1"/>
    <property type="match status" value="1"/>
</dbReference>
<dbReference type="InterPro" id="IPR051809">
    <property type="entry name" value="Plant_receptor-like_S/T_kinase"/>
</dbReference>
<comment type="subcellular location">
    <subcellularLocation>
        <location evidence="1">Cell membrane</location>
        <topology evidence="1">Single-pass membrane protein</topology>
    </subcellularLocation>
    <subcellularLocation>
        <location evidence="2">Endoplasmic reticulum membrane</location>
        <topology evidence="2">Single-pass membrane protein</topology>
    </subcellularLocation>
    <subcellularLocation>
        <location evidence="3">Membrane</location>
        <topology evidence="3">Single-pass type I membrane protein</topology>
    </subcellularLocation>
</comment>
<evidence type="ECO:0000313" key="30">
    <source>
        <dbReference type="EMBL" id="WVZ77339.1"/>
    </source>
</evidence>
<evidence type="ECO:0000256" key="9">
    <source>
        <dbReference type="ARBA" id="ARBA00022614"/>
    </source>
</evidence>
<evidence type="ECO:0000256" key="12">
    <source>
        <dbReference type="ARBA" id="ARBA00022729"/>
    </source>
</evidence>
<comment type="catalytic activity">
    <reaction evidence="22">
        <text>L-seryl-[protein] + ATP = O-phospho-L-seryl-[protein] + ADP + H(+)</text>
        <dbReference type="Rhea" id="RHEA:17989"/>
        <dbReference type="Rhea" id="RHEA-COMP:9863"/>
        <dbReference type="Rhea" id="RHEA-COMP:11604"/>
        <dbReference type="ChEBI" id="CHEBI:15378"/>
        <dbReference type="ChEBI" id="CHEBI:29999"/>
        <dbReference type="ChEBI" id="CHEBI:30616"/>
        <dbReference type="ChEBI" id="CHEBI:83421"/>
        <dbReference type="ChEBI" id="CHEBI:456216"/>
        <dbReference type="EC" id="2.7.11.1"/>
    </reaction>
</comment>
<evidence type="ECO:0000256" key="16">
    <source>
        <dbReference type="ARBA" id="ARBA00022840"/>
    </source>
</evidence>
<dbReference type="PROSITE" id="PS51450">
    <property type="entry name" value="LRR"/>
    <property type="match status" value="1"/>
</dbReference>
<evidence type="ECO:0000256" key="28">
    <source>
        <dbReference type="SAM" id="SignalP"/>
    </source>
</evidence>
<dbReference type="SUPFAM" id="SSF56112">
    <property type="entry name" value="Protein kinase-like (PK-like)"/>
    <property type="match status" value="1"/>
</dbReference>
<dbReference type="PROSITE" id="PS00108">
    <property type="entry name" value="PROTEIN_KINASE_ST"/>
    <property type="match status" value="1"/>
</dbReference>
<keyword evidence="11 27" id="KW-0812">Transmembrane</keyword>
<evidence type="ECO:0000256" key="8">
    <source>
        <dbReference type="ARBA" id="ARBA00022553"/>
    </source>
</evidence>
<evidence type="ECO:0000256" key="18">
    <source>
        <dbReference type="ARBA" id="ARBA00023136"/>
    </source>
</evidence>
<evidence type="ECO:0000256" key="7">
    <source>
        <dbReference type="ARBA" id="ARBA00022527"/>
    </source>
</evidence>
<evidence type="ECO:0000256" key="25">
    <source>
        <dbReference type="ARBA" id="ARBA00072040"/>
    </source>
</evidence>
<dbReference type="GO" id="GO:0005524">
    <property type="term" value="F:ATP binding"/>
    <property type="evidence" value="ECO:0007669"/>
    <property type="project" value="UniProtKB-UniRule"/>
</dbReference>
<protein>
    <recommendedName>
        <fullName evidence="25">Receptor kinase-like protein Xa21</fullName>
        <ecNumber evidence="5">2.7.11.1</ecNumber>
    </recommendedName>
</protein>
<dbReference type="FunFam" id="3.80.10.10:FF:000288">
    <property type="entry name" value="LRR receptor-like serine/threonine-protein kinase EFR"/>
    <property type="match status" value="1"/>
</dbReference>
<dbReference type="SMART" id="SM00369">
    <property type="entry name" value="LRR_TYP"/>
    <property type="match status" value="11"/>
</dbReference>
<evidence type="ECO:0000256" key="6">
    <source>
        <dbReference type="ARBA" id="ARBA00022475"/>
    </source>
</evidence>
<comment type="function">
    <text evidence="23">Receptor kinase that detects X.oryzae pv. oryzae protein Ax21 to promote innate immunity. Following X.oryzae pv. oryzae protein Ax21 detection, undergoes cleavage, releasing the processed protein kinase Xa21 chain.</text>
</comment>
<dbReference type="GO" id="GO:0005789">
    <property type="term" value="C:endoplasmic reticulum membrane"/>
    <property type="evidence" value="ECO:0007669"/>
    <property type="project" value="UniProtKB-SubCell"/>
</dbReference>
<dbReference type="GO" id="GO:0004674">
    <property type="term" value="F:protein serine/threonine kinase activity"/>
    <property type="evidence" value="ECO:0007669"/>
    <property type="project" value="UniProtKB-KW"/>
</dbReference>
<feature type="chain" id="PRO_5042832569" description="Receptor kinase-like protein Xa21" evidence="28">
    <location>
        <begin position="22"/>
        <end position="1153"/>
    </location>
</feature>
<dbReference type="Pfam" id="PF00560">
    <property type="entry name" value="LRR_1"/>
    <property type="match status" value="7"/>
</dbReference>
<evidence type="ECO:0000256" key="22">
    <source>
        <dbReference type="ARBA" id="ARBA00048679"/>
    </source>
</evidence>
<dbReference type="InterPro" id="IPR003591">
    <property type="entry name" value="Leu-rich_rpt_typical-subtyp"/>
</dbReference>
<dbReference type="SMART" id="SM00365">
    <property type="entry name" value="LRR_SD22"/>
    <property type="match status" value="6"/>
</dbReference>
<comment type="function">
    <text evidence="24">The processed protein kinase Xa21 chain released by protein cleavage after X.oryzae pv. oryzae protein Ax21 detection translocates into the nucleus where it can bind and regulate WRKY62, a transcription factor. Confers resistance to the bacterial pathogen X.oryzae pv. oryzae (Xoo).</text>
</comment>
<evidence type="ECO:0000256" key="20">
    <source>
        <dbReference type="ARBA" id="ARBA00023180"/>
    </source>
</evidence>
<dbReference type="PANTHER" id="PTHR27008">
    <property type="entry name" value="OS04G0122200 PROTEIN"/>
    <property type="match status" value="1"/>
</dbReference>
<evidence type="ECO:0000256" key="1">
    <source>
        <dbReference type="ARBA" id="ARBA00004162"/>
    </source>
</evidence>
<feature type="signal peptide" evidence="28">
    <location>
        <begin position="1"/>
        <end position="21"/>
    </location>
</feature>
<keyword evidence="15" id="KW-0418">Kinase</keyword>
<evidence type="ECO:0000313" key="31">
    <source>
        <dbReference type="Proteomes" id="UP001341281"/>
    </source>
</evidence>
<feature type="binding site" evidence="26">
    <location>
        <position position="871"/>
    </location>
    <ligand>
        <name>ATP</name>
        <dbReference type="ChEBI" id="CHEBI:30616"/>
    </ligand>
</feature>
<dbReference type="FunFam" id="3.80.10.10:FF:000627">
    <property type="entry name" value="Probable leucine-rich repeat receptor-like protein kinase At2g33170"/>
    <property type="match status" value="1"/>
</dbReference>
<keyword evidence="9" id="KW-0433">Leucine-rich repeat</keyword>
<reference evidence="30 31" key="1">
    <citation type="submission" date="2024-02" db="EMBL/GenBank/DDBJ databases">
        <title>High-quality chromosome-scale genome assembly of Pensacola bahiagrass (Paspalum notatum Flugge var. saurae).</title>
        <authorList>
            <person name="Vega J.M."/>
            <person name="Podio M."/>
            <person name="Orjuela J."/>
            <person name="Siena L.A."/>
            <person name="Pessino S.C."/>
            <person name="Combes M.C."/>
            <person name="Mariac C."/>
            <person name="Albertini E."/>
            <person name="Pupilli F."/>
            <person name="Ortiz J.P.A."/>
            <person name="Leblanc O."/>
        </authorList>
    </citation>
    <scope>NUCLEOTIDE SEQUENCE [LARGE SCALE GENOMIC DNA]</scope>
    <source>
        <strain evidence="30">R1</strain>
        <tissue evidence="30">Leaf</tissue>
    </source>
</reference>
<keyword evidence="17 27" id="KW-1133">Transmembrane helix</keyword>
<keyword evidence="6" id="KW-1003">Cell membrane</keyword>
<keyword evidence="10" id="KW-0808">Transferase</keyword>
<dbReference type="Gene3D" id="3.30.200.20">
    <property type="entry name" value="Phosphorylase Kinase, domain 1"/>
    <property type="match status" value="1"/>
</dbReference>
<sequence length="1153" mass="124733">MAVFVSALLLAIIFLASSASALTPSSMASASDVRDTALINGMDHLVLMSFKSLIKSDPSQALASWGNQSIPMCQWRGVACGVLGHRRGRVVALDLAELNLLGTISPSIANLTYLRLLSLKMNRIYGVLPPELGHLQDLVHLNLIYNFIEGQIPVSLTNCSRIKKLLLYSNKLQGQIPKELGSLHNLEILAIGANRLTGSIPSSIWTLLNLQMLIVESNNLTGEISPEIGNLANLTVLGFGSNQFSGPIPASVGNLSKLTFLSFSTNNLTGSIPPLQGLSSVTVFELDGNNLKGNIPSWIGNLSSLVTLDLDRNNLEGNIPETLGNLEMLTVLSLSSNSLQGPVPHSIGKLHSLNNLHIDFNNDLEGPLPLSIFNLSSLEVLDVQANRLNGSFPHDLGSTLPALQLFLVSENQFYGTIPPSLCNASAIQLIQTVNNLLSGTIPDCLGIHQKNLSVVTFAENQLGTKNDLDWRFMSSLTNCSNLQFLDVGDNRLRGELPNSVGNLSINLWFFVANLNYITGKIPEGIGNLVNLNYINLGDNLFEGPIPDSFGKLKKLNRLYLNSNHLSGSIPSSIGNLQMLNVLAIGGNALSGAIPSILSSCPLQLLDFSYNNLTGSIPKTLFFISTLSDSLHLEHNFLTGTLPSEVGNLKNLGLLDLSDNKISGEIPSSLGECQSLQYLNTSGNFLQGKIPTLIEQLSGLRVLDLSHNSFSGSIPMFLENMRGLASLNLSFNNLEGEVPKDGIFSNATAFSIVGNDGLCNGIPQLKLPPCSNHSTKNKKPTLMLVIMVSICSVTLFITLVIARLVCLYRTRKSKSNPQTSPTDEQHKRVSYAELVNATNGFASDNLIGAGSFGSVYKGCMTSNGQQLVVAVKVLNLTQRGASQSFVAECETLRCIRHRNLVKILTVCSSIDFQGGNFKALVYEFLPNGNLDRWLHQHPIEDGKQKALDLNNRLQIAIDVASALEYLHQSKPLPIIHCDLKPSNVLLDRDMVAHVGDFGLARFLHQDADRSSGWASMRGTIGYAAPEYGLGNEVSTDGDVYSYGILLLEVFTGKRPTDSELGELGLHKYVKMALPERVGTVADKHLVQETKDGEGSTSSSISIGDLKIACITSILRVGVQCSEETSTHRSQISDALKELQGIRDKLQKHLPREGA</sequence>
<feature type="transmembrane region" description="Helical" evidence="27">
    <location>
        <begin position="781"/>
        <end position="805"/>
    </location>
</feature>
<evidence type="ECO:0000256" key="10">
    <source>
        <dbReference type="ARBA" id="ARBA00022679"/>
    </source>
</evidence>
<evidence type="ECO:0000256" key="13">
    <source>
        <dbReference type="ARBA" id="ARBA00022737"/>
    </source>
</evidence>
<keyword evidence="14 26" id="KW-0547">Nucleotide-binding</keyword>
<dbReference type="SMART" id="SM00220">
    <property type="entry name" value="S_TKc"/>
    <property type="match status" value="1"/>
</dbReference>
<evidence type="ECO:0000259" key="29">
    <source>
        <dbReference type="PROSITE" id="PS50011"/>
    </source>
</evidence>
<dbReference type="AlphaFoldDB" id="A0AAQ3TNC6"/>
<comment type="catalytic activity">
    <reaction evidence="21">
        <text>L-threonyl-[protein] + ATP = O-phospho-L-threonyl-[protein] + ADP + H(+)</text>
        <dbReference type="Rhea" id="RHEA:46608"/>
        <dbReference type="Rhea" id="RHEA-COMP:11060"/>
        <dbReference type="Rhea" id="RHEA-COMP:11605"/>
        <dbReference type="ChEBI" id="CHEBI:15378"/>
        <dbReference type="ChEBI" id="CHEBI:30013"/>
        <dbReference type="ChEBI" id="CHEBI:30616"/>
        <dbReference type="ChEBI" id="CHEBI:61977"/>
        <dbReference type="ChEBI" id="CHEBI:456216"/>
        <dbReference type="EC" id="2.7.11.1"/>
    </reaction>
</comment>
<dbReference type="Pfam" id="PF07714">
    <property type="entry name" value="PK_Tyr_Ser-Thr"/>
    <property type="match status" value="1"/>
</dbReference>
<keyword evidence="13" id="KW-0677">Repeat</keyword>
<dbReference type="FunFam" id="3.30.200.20:FF:000432">
    <property type="entry name" value="LRR receptor-like serine/threonine-protein kinase EFR"/>
    <property type="match status" value="1"/>
</dbReference>
<dbReference type="InterPro" id="IPR055414">
    <property type="entry name" value="LRR_R13L4/SHOC2-like"/>
</dbReference>
<dbReference type="FunFam" id="1.10.510.10:FF:000358">
    <property type="entry name" value="Putative leucine-rich repeat receptor-like serine/threonine-protein kinase"/>
    <property type="match status" value="1"/>
</dbReference>
<feature type="domain" description="Protein kinase" evidence="29">
    <location>
        <begin position="840"/>
        <end position="1140"/>
    </location>
</feature>
<evidence type="ECO:0000256" key="21">
    <source>
        <dbReference type="ARBA" id="ARBA00047899"/>
    </source>
</evidence>
<keyword evidence="19" id="KW-0675">Receptor</keyword>
<dbReference type="InterPro" id="IPR011009">
    <property type="entry name" value="Kinase-like_dom_sf"/>
</dbReference>
<keyword evidence="8" id="KW-0597">Phosphoprotein</keyword>
<keyword evidence="12 28" id="KW-0732">Signal</keyword>
<evidence type="ECO:0000256" key="2">
    <source>
        <dbReference type="ARBA" id="ARBA00004389"/>
    </source>
</evidence>
<dbReference type="Proteomes" id="UP001341281">
    <property type="component" value="Chromosome 05"/>
</dbReference>
<dbReference type="EMBL" id="CP144749">
    <property type="protein sequence ID" value="WVZ77339.1"/>
    <property type="molecule type" value="Genomic_DNA"/>
</dbReference>
<dbReference type="PROSITE" id="PS00107">
    <property type="entry name" value="PROTEIN_KINASE_ATP"/>
    <property type="match status" value="1"/>
</dbReference>
<keyword evidence="31" id="KW-1185">Reference proteome</keyword>
<organism evidence="30 31">
    <name type="scientific">Paspalum notatum var. saurae</name>
    <dbReference type="NCBI Taxonomy" id="547442"/>
    <lineage>
        <taxon>Eukaryota</taxon>
        <taxon>Viridiplantae</taxon>
        <taxon>Streptophyta</taxon>
        <taxon>Embryophyta</taxon>
        <taxon>Tracheophyta</taxon>
        <taxon>Spermatophyta</taxon>
        <taxon>Magnoliopsida</taxon>
        <taxon>Liliopsida</taxon>
        <taxon>Poales</taxon>
        <taxon>Poaceae</taxon>
        <taxon>PACMAD clade</taxon>
        <taxon>Panicoideae</taxon>
        <taxon>Andropogonodae</taxon>
        <taxon>Paspaleae</taxon>
        <taxon>Paspalinae</taxon>
        <taxon>Paspalum</taxon>
    </lineage>
</organism>
<dbReference type="Gene3D" id="3.80.10.10">
    <property type="entry name" value="Ribonuclease Inhibitor"/>
    <property type="match status" value="5"/>
</dbReference>
<evidence type="ECO:0000256" key="17">
    <source>
        <dbReference type="ARBA" id="ARBA00022989"/>
    </source>
</evidence>
<gene>
    <name evidence="30" type="ORF">U9M48_025218</name>
</gene>
<keyword evidence="7" id="KW-0723">Serine/threonine-protein kinase</keyword>
<evidence type="ECO:0000256" key="19">
    <source>
        <dbReference type="ARBA" id="ARBA00023170"/>
    </source>
</evidence>
<dbReference type="Pfam" id="PF08263">
    <property type="entry name" value="LRRNT_2"/>
    <property type="match status" value="1"/>
</dbReference>
<evidence type="ECO:0000256" key="4">
    <source>
        <dbReference type="ARBA" id="ARBA00008684"/>
    </source>
</evidence>
<dbReference type="GO" id="GO:0005886">
    <property type="term" value="C:plasma membrane"/>
    <property type="evidence" value="ECO:0007669"/>
    <property type="project" value="UniProtKB-SubCell"/>
</dbReference>
<name>A0AAQ3TNC6_PASNO</name>
<dbReference type="PANTHER" id="PTHR27008:SF596">
    <property type="entry name" value="OS02G0215500 PROTEIN"/>
    <property type="match status" value="1"/>
</dbReference>
<evidence type="ECO:0000256" key="14">
    <source>
        <dbReference type="ARBA" id="ARBA00022741"/>
    </source>
</evidence>
<dbReference type="PROSITE" id="PS50011">
    <property type="entry name" value="PROTEIN_KINASE_DOM"/>
    <property type="match status" value="1"/>
</dbReference>
<evidence type="ECO:0000256" key="26">
    <source>
        <dbReference type="PROSITE-ProRule" id="PRU10141"/>
    </source>
</evidence>